<dbReference type="InterPro" id="IPR036291">
    <property type="entry name" value="NAD(P)-bd_dom_sf"/>
</dbReference>
<reference evidence="6" key="1">
    <citation type="submission" date="2018-05" db="EMBL/GenBank/DDBJ databases">
        <authorList>
            <person name="Lanie J.A."/>
            <person name="Ng W.-L."/>
            <person name="Kazmierczak K.M."/>
            <person name="Andrzejewski T.M."/>
            <person name="Davidsen T.M."/>
            <person name="Wayne K.J."/>
            <person name="Tettelin H."/>
            <person name="Glass J.I."/>
            <person name="Rusch D."/>
            <person name="Podicherti R."/>
            <person name="Tsui H.-C.T."/>
            <person name="Winkler M.E."/>
        </authorList>
    </citation>
    <scope>NUCLEOTIDE SEQUENCE</scope>
</reference>
<dbReference type="PROSITE" id="PS00521">
    <property type="entry name" value="P5CR"/>
    <property type="match status" value="1"/>
</dbReference>
<dbReference type="InterPro" id="IPR029036">
    <property type="entry name" value="P5CR_dimer"/>
</dbReference>
<keyword evidence="3" id="KW-0560">Oxidoreductase</keyword>
<comment type="similarity">
    <text evidence="1">Belongs to the pyrroline-5-carboxylate reductase family.</text>
</comment>
<evidence type="ECO:0000259" key="4">
    <source>
        <dbReference type="Pfam" id="PF03807"/>
    </source>
</evidence>
<dbReference type="PIRSF" id="PIRSF000193">
    <property type="entry name" value="Pyrrol-5-carb_rd"/>
    <property type="match status" value="1"/>
</dbReference>
<feature type="domain" description="Pyrroline-5-carboxylate reductase catalytic N-terminal" evidence="4">
    <location>
        <begin position="1"/>
        <end position="83"/>
    </location>
</feature>
<dbReference type="SUPFAM" id="SSF51735">
    <property type="entry name" value="NAD(P)-binding Rossmann-fold domains"/>
    <property type="match status" value="1"/>
</dbReference>
<dbReference type="PANTHER" id="PTHR11645">
    <property type="entry name" value="PYRROLINE-5-CARBOXYLATE REDUCTASE"/>
    <property type="match status" value="1"/>
</dbReference>
<dbReference type="Gene3D" id="1.10.3730.10">
    <property type="entry name" value="ProC C-terminal domain-like"/>
    <property type="match status" value="1"/>
</dbReference>
<name>A0A381Q0V6_9ZZZZ</name>
<dbReference type="Pfam" id="PF03807">
    <property type="entry name" value="F420_oxidored"/>
    <property type="match status" value="1"/>
</dbReference>
<gene>
    <name evidence="6" type="ORF">METZ01_LOCUS25786</name>
</gene>
<dbReference type="InterPro" id="IPR053790">
    <property type="entry name" value="P5CR-like_CS"/>
</dbReference>
<dbReference type="InterPro" id="IPR028939">
    <property type="entry name" value="P5C_Rdtase_cat_N"/>
</dbReference>
<keyword evidence="2" id="KW-0521">NADP</keyword>
<dbReference type="Gene3D" id="3.40.50.720">
    <property type="entry name" value="NAD(P)-binding Rossmann-like Domain"/>
    <property type="match status" value="1"/>
</dbReference>
<evidence type="ECO:0000313" key="6">
    <source>
        <dbReference type="EMBL" id="SUZ72932.1"/>
    </source>
</evidence>
<proteinExistence type="inferred from homology"/>
<accession>A0A381Q0V6</accession>
<dbReference type="FunFam" id="1.10.3730.10:FF:000001">
    <property type="entry name" value="Pyrroline-5-carboxylate reductase"/>
    <property type="match status" value="1"/>
</dbReference>
<evidence type="ECO:0008006" key="7">
    <source>
        <dbReference type="Google" id="ProtNLM"/>
    </source>
</evidence>
<evidence type="ECO:0000256" key="3">
    <source>
        <dbReference type="ARBA" id="ARBA00023002"/>
    </source>
</evidence>
<dbReference type="InterPro" id="IPR000304">
    <property type="entry name" value="Pyrroline-COOH_reductase"/>
</dbReference>
<organism evidence="6">
    <name type="scientific">marine metagenome</name>
    <dbReference type="NCBI Taxonomy" id="408172"/>
    <lineage>
        <taxon>unclassified sequences</taxon>
        <taxon>metagenomes</taxon>
        <taxon>ecological metagenomes</taxon>
    </lineage>
</organism>
<dbReference type="Pfam" id="PF14748">
    <property type="entry name" value="P5CR_dimer"/>
    <property type="match status" value="1"/>
</dbReference>
<protein>
    <recommendedName>
        <fullName evidence="7">Pyrroline-5-carboxylate reductase</fullName>
    </recommendedName>
</protein>
<dbReference type="GO" id="GO:0004735">
    <property type="term" value="F:pyrroline-5-carboxylate reductase activity"/>
    <property type="evidence" value="ECO:0007669"/>
    <property type="project" value="InterPro"/>
</dbReference>
<dbReference type="AlphaFoldDB" id="A0A381Q0V6"/>
<dbReference type="PANTHER" id="PTHR11645:SF0">
    <property type="entry name" value="PYRROLINE-5-CARBOXYLATE REDUCTASE 3"/>
    <property type="match status" value="1"/>
</dbReference>
<evidence type="ECO:0000256" key="1">
    <source>
        <dbReference type="ARBA" id="ARBA00005525"/>
    </source>
</evidence>
<dbReference type="HAMAP" id="MF_01925">
    <property type="entry name" value="P5C_reductase"/>
    <property type="match status" value="1"/>
</dbReference>
<dbReference type="GO" id="GO:0055129">
    <property type="term" value="P:L-proline biosynthetic process"/>
    <property type="evidence" value="ECO:0007669"/>
    <property type="project" value="TreeGrafter"/>
</dbReference>
<dbReference type="InterPro" id="IPR008927">
    <property type="entry name" value="6-PGluconate_DH-like_C_sf"/>
</dbReference>
<evidence type="ECO:0000256" key="2">
    <source>
        <dbReference type="ARBA" id="ARBA00022857"/>
    </source>
</evidence>
<dbReference type="NCBIfam" id="TIGR00112">
    <property type="entry name" value="proC"/>
    <property type="match status" value="1"/>
</dbReference>
<dbReference type="EMBL" id="UINC01001162">
    <property type="protein sequence ID" value="SUZ72932.1"/>
    <property type="molecule type" value="Genomic_DNA"/>
</dbReference>
<evidence type="ECO:0000259" key="5">
    <source>
        <dbReference type="Pfam" id="PF14748"/>
    </source>
</evidence>
<dbReference type="SUPFAM" id="SSF48179">
    <property type="entry name" value="6-phosphogluconate dehydrogenase C-terminal domain-like"/>
    <property type="match status" value="1"/>
</dbReference>
<sequence>MAYALAIGLLGADKPPSVIVADPIATQLDRFANSEIKTTADNKRAVADADVVVLAVKPQIIRSVALEIAPLITHQLVMSIAAGVPLSALNAWFGETVSIVRCMPNTPALIGAGISGLVRNTRTTDPQAELAHRILGCAGDVLWFEEDADLDAVTAISGSGPAYFFYLIESMIKAAIELGLTPEIARKLTLKTALGGVKMAINSDDDLETLRQNVTSPGGTTERAIAAFNREDMQGTIVRAISEARERSIELSQEADNDA</sequence>
<feature type="domain" description="Pyrroline-5-carboxylate reductase dimerisation" evidence="5">
    <location>
        <begin position="148"/>
        <end position="251"/>
    </location>
</feature>